<feature type="region of interest" description="Disordered" evidence="1">
    <location>
        <begin position="350"/>
        <end position="377"/>
    </location>
</feature>
<keyword evidence="3" id="KW-1185">Reference proteome</keyword>
<reference evidence="2 3" key="1">
    <citation type="submission" date="2014-04" db="EMBL/GenBank/DDBJ databases">
        <authorList>
            <consortium name="DOE Joint Genome Institute"/>
            <person name="Kuo A."/>
            <person name="Tarkka M."/>
            <person name="Buscot F."/>
            <person name="Kohler A."/>
            <person name="Nagy L.G."/>
            <person name="Floudas D."/>
            <person name="Copeland A."/>
            <person name="Barry K.W."/>
            <person name="Cichocki N."/>
            <person name="Veneault-Fourrey C."/>
            <person name="LaButti K."/>
            <person name="Lindquist E.A."/>
            <person name="Lipzen A."/>
            <person name="Lundell T."/>
            <person name="Morin E."/>
            <person name="Murat C."/>
            <person name="Sun H."/>
            <person name="Tunlid A."/>
            <person name="Henrissat B."/>
            <person name="Grigoriev I.V."/>
            <person name="Hibbett D.S."/>
            <person name="Martin F."/>
            <person name="Nordberg H.P."/>
            <person name="Cantor M.N."/>
            <person name="Hua S.X."/>
        </authorList>
    </citation>
    <scope>NUCLEOTIDE SEQUENCE [LARGE SCALE GENOMIC DNA]</scope>
    <source>
        <strain evidence="2 3">F 1598</strain>
    </source>
</reference>
<dbReference type="OrthoDB" id="3270497at2759"/>
<name>A0A0C3FFG1_PILCF</name>
<feature type="compositionally biased region" description="Polar residues" evidence="1">
    <location>
        <begin position="493"/>
        <end position="509"/>
    </location>
</feature>
<feature type="compositionally biased region" description="Polar residues" evidence="1">
    <location>
        <begin position="294"/>
        <end position="309"/>
    </location>
</feature>
<feature type="compositionally biased region" description="Polar residues" evidence="1">
    <location>
        <begin position="429"/>
        <end position="447"/>
    </location>
</feature>
<evidence type="ECO:0000313" key="2">
    <source>
        <dbReference type="EMBL" id="KIM83210.1"/>
    </source>
</evidence>
<dbReference type="Proteomes" id="UP000054166">
    <property type="component" value="Unassembled WGS sequence"/>
</dbReference>
<feature type="region of interest" description="Disordered" evidence="1">
    <location>
        <begin position="286"/>
        <end position="316"/>
    </location>
</feature>
<dbReference type="EMBL" id="KN832991">
    <property type="protein sequence ID" value="KIM83210.1"/>
    <property type="molecule type" value="Genomic_DNA"/>
</dbReference>
<proteinExistence type="predicted"/>
<protein>
    <submittedName>
        <fullName evidence="2">Uncharacterized protein</fullName>
    </submittedName>
</protein>
<evidence type="ECO:0000256" key="1">
    <source>
        <dbReference type="SAM" id="MobiDB-lite"/>
    </source>
</evidence>
<dbReference type="HOGENOM" id="CLU_027900_0_0_1"/>
<feature type="region of interest" description="Disordered" evidence="1">
    <location>
        <begin position="421"/>
        <end position="447"/>
    </location>
</feature>
<gene>
    <name evidence="2" type="ORF">PILCRDRAFT_819446</name>
</gene>
<accession>A0A0C3FFG1</accession>
<reference evidence="3" key="2">
    <citation type="submission" date="2015-01" db="EMBL/GenBank/DDBJ databases">
        <title>Evolutionary Origins and Diversification of the Mycorrhizal Mutualists.</title>
        <authorList>
            <consortium name="DOE Joint Genome Institute"/>
            <consortium name="Mycorrhizal Genomics Consortium"/>
            <person name="Kohler A."/>
            <person name="Kuo A."/>
            <person name="Nagy L.G."/>
            <person name="Floudas D."/>
            <person name="Copeland A."/>
            <person name="Barry K.W."/>
            <person name="Cichocki N."/>
            <person name="Veneault-Fourrey C."/>
            <person name="LaButti K."/>
            <person name="Lindquist E.A."/>
            <person name="Lipzen A."/>
            <person name="Lundell T."/>
            <person name="Morin E."/>
            <person name="Murat C."/>
            <person name="Riley R."/>
            <person name="Ohm R."/>
            <person name="Sun H."/>
            <person name="Tunlid A."/>
            <person name="Henrissat B."/>
            <person name="Grigoriev I.V."/>
            <person name="Hibbett D.S."/>
            <person name="Martin F."/>
        </authorList>
    </citation>
    <scope>NUCLEOTIDE SEQUENCE [LARGE SCALE GENOMIC DNA]</scope>
    <source>
        <strain evidence="3">F 1598</strain>
    </source>
</reference>
<feature type="region of interest" description="Disordered" evidence="1">
    <location>
        <begin position="481"/>
        <end position="620"/>
    </location>
</feature>
<feature type="compositionally biased region" description="Polar residues" evidence="1">
    <location>
        <begin position="571"/>
        <end position="588"/>
    </location>
</feature>
<sequence length="620" mass="68370">MAKGNALRIDPFYPDGQQDFLNMPSTSKFPLGCSVASSASTPSTIFPYLRRLDIREDRSSRQQKNPLLTLKLSSSSFLDSKVHDGLSDNPLYTIETGSTSTSVLRYDPWEGHTKVADIRWPERMPIRGKGKESLQGVAVEMNGSRTKAVEQFLKHGTLSGSRKFVIPDYPHPFKWRRSGSSYHCTTVSVKGPVATLDGAEPSVPPRIRVFEPLLIQDTRPQLDRGGVSLSLLDHLLITALLLVTDAEEWVTLARPGSADRQAQSAPASVRQWRKIVYGEPLFPSLRSPADKSARTSQALDDNLRPSSPANRPVSMRQMRKIVFGEPLFPSRTQTDPGGLAFASQSSISMDDLATGSSESESMNYPSTPVSTSAPTLGHLDPAFSKALPEVPLQLRSNSRSPPLLQLSTDISVLPTSSSFAHRDLPQLPIPSSSSANHNQPPLQRSRSTPYFQYSETAKRSSSSQSTYAFVDYACVDSPIFMSGGSRRRKLPQLPQTTDTTITPYLTKSTIPIRLRNEKSRPRSHTQRSLPDPPNTSAIGSSSESAQEQYMQQSMEKQANELEDEAWVRSLTPEQQRNLHRTVTVSHNTAFDAPPPAYNAIDFSYPPHDSFESPPPPPSPC</sequence>
<evidence type="ECO:0000313" key="3">
    <source>
        <dbReference type="Proteomes" id="UP000054166"/>
    </source>
</evidence>
<feature type="compositionally biased region" description="Polar residues" evidence="1">
    <location>
        <begin position="534"/>
        <end position="556"/>
    </location>
</feature>
<organism evidence="2 3">
    <name type="scientific">Piloderma croceum (strain F 1598)</name>
    <dbReference type="NCBI Taxonomy" id="765440"/>
    <lineage>
        <taxon>Eukaryota</taxon>
        <taxon>Fungi</taxon>
        <taxon>Dikarya</taxon>
        <taxon>Basidiomycota</taxon>
        <taxon>Agaricomycotina</taxon>
        <taxon>Agaricomycetes</taxon>
        <taxon>Agaricomycetidae</taxon>
        <taxon>Atheliales</taxon>
        <taxon>Atheliaceae</taxon>
        <taxon>Piloderma</taxon>
    </lineage>
</organism>
<feature type="compositionally biased region" description="Polar residues" evidence="1">
    <location>
        <begin position="350"/>
        <end position="374"/>
    </location>
</feature>
<dbReference type="AlphaFoldDB" id="A0A0C3FFG1"/>
<dbReference type="InParanoid" id="A0A0C3FFG1"/>